<reference evidence="4 5" key="1">
    <citation type="submission" date="2013-08" db="EMBL/GenBank/DDBJ databases">
        <authorList>
            <person name="Weinstock G."/>
            <person name="Sodergren E."/>
            <person name="Wylie T."/>
            <person name="Fulton L."/>
            <person name="Fulton R."/>
            <person name="Fronick C."/>
            <person name="O'Laughlin M."/>
            <person name="Godfrey J."/>
            <person name="Miner T."/>
            <person name="Herter B."/>
            <person name="Appelbaum E."/>
            <person name="Cordes M."/>
            <person name="Lek S."/>
            <person name="Wollam A."/>
            <person name="Pepin K.H."/>
            <person name="Palsikar V.B."/>
            <person name="Mitreva M."/>
            <person name="Wilson R.K."/>
        </authorList>
    </citation>
    <scope>NUCLEOTIDE SEQUENCE [LARGE SCALE GENOMIC DNA]</scope>
    <source>
        <strain evidence="4 5">ATCC 15930</strain>
    </source>
</reference>
<evidence type="ECO:0000259" key="1">
    <source>
        <dbReference type="Pfam" id="PF17643"/>
    </source>
</evidence>
<gene>
    <name evidence="4" type="ORF">HMPREF1991_01986</name>
</gene>
<dbReference type="Pfam" id="PF20782">
    <property type="entry name" value="TssR_VWA"/>
    <property type="match status" value="1"/>
</dbReference>
<evidence type="ECO:0000259" key="3">
    <source>
        <dbReference type="Pfam" id="PF20782"/>
    </source>
</evidence>
<evidence type="ECO:0000313" key="5">
    <source>
        <dbReference type="Proteomes" id="UP000027442"/>
    </source>
</evidence>
<dbReference type="EMBL" id="JNGW01000086">
    <property type="protein sequence ID" value="KDR51936.1"/>
    <property type="molecule type" value="Genomic_DNA"/>
</dbReference>
<evidence type="ECO:0000313" key="4">
    <source>
        <dbReference type="EMBL" id="KDR51936.1"/>
    </source>
</evidence>
<organism evidence="4 5">
    <name type="scientific">Hoylesella loescheii DSM 19665 = JCM 12249 = ATCC 15930</name>
    <dbReference type="NCBI Taxonomy" id="1122985"/>
    <lineage>
        <taxon>Bacteria</taxon>
        <taxon>Pseudomonadati</taxon>
        <taxon>Bacteroidota</taxon>
        <taxon>Bacteroidia</taxon>
        <taxon>Bacteroidales</taxon>
        <taxon>Prevotellaceae</taxon>
        <taxon>Hoylesella</taxon>
    </lineage>
</organism>
<dbReference type="eggNOG" id="COG2304">
    <property type="taxonomic scope" value="Bacteria"/>
</dbReference>
<feature type="domain" description="Type VI secretion system TssR-like second" evidence="2">
    <location>
        <begin position="176"/>
        <end position="248"/>
    </location>
</feature>
<evidence type="ECO:0000259" key="2">
    <source>
        <dbReference type="Pfam" id="PF20780"/>
    </source>
</evidence>
<comment type="caution">
    <text evidence="4">The sequence shown here is derived from an EMBL/GenBank/DDBJ whole genome shotgun (WGS) entry which is preliminary data.</text>
</comment>
<proteinExistence type="predicted"/>
<dbReference type="AlphaFoldDB" id="A0A069QQ02"/>
<accession>A0A069QQ02</accession>
<sequence>MKLSIYNIHYSWMARTTAVLLSLLFLNSVYAQVTKYERLHCVGHQSFNFVPSTSQHPYLHKNKDLLVVYSDRDGNKAYSNRFAQRVLGEQKMGSPYYVVDEKNGFCKLVAASPSIVGKPKGMLSLFYGSKRHLKDAASAPFVGWIPKDRLLPFGHAFVSPSNNLPIKFRVGTTAINRLFNLHPYCSIDSILVFKDPFFDNKTSKSVCWGQIVYAYKYDESKQAVLISDKPTLNDTERKVLGWVPSDMVVEVGQNSSCLLENEQIGEFPLQSNFILFHNINNKSKDNVTKLPVSVWDDERSYIINIKGENFPVAEIKRMNNGSRRLNVHLLFFEKDRAEVRALASSLQDIAMKIPHTFQTAFSMTSISENGNQHLKCTPNYAQWLTFLEKTTSGHTNGTTSSVGFEAAINTIFSETPYVKFENDVFIVLGTDEIPTFTSDIKSKLAARSACLLFVQLYNKDNTSYQNFILQSKELLDANIAGYMNFITQYIADPKLDKPSLFKELSTDNENAYLLDVPQNSIATGGLVFPKANGRLSNPGLSNILDTLFVQISTKDSELITSLTKCKNKLGVQRAVPTKYVEQLCKASFLSIKNLDRVSINETIYAKIQPNDSVLNDTTSGYLFNANELKALFDGWRELMPYFTSGMGKKEVKILRKLYHRQCRSINDIYRRKVLSGKSLLSYLFYYKTGVPPIEERSRMMRIKDLTWKKCQLNSWDTSYHNMYQRLLRLEKLFKSNKLRTIEVSGVTYHFIPTQEML</sequence>
<protein>
    <submittedName>
        <fullName evidence="4">Uncharacterized protein</fullName>
    </submittedName>
</protein>
<dbReference type="Pfam" id="PF17643">
    <property type="entry name" value="TssR"/>
    <property type="match status" value="1"/>
</dbReference>
<keyword evidence="5" id="KW-1185">Reference proteome</keyword>
<dbReference type="HOGENOM" id="CLU_366748_0_0_10"/>
<feature type="domain" description="Type VI secretion system TssR-like VWA" evidence="3">
    <location>
        <begin position="280"/>
        <end position="565"/>
    </location>
</feature>
<dbReference type="InterPro" id="IPR040530">
    <property type="entry name" value="T6SS_TssR-like_N"/>
</dbReference>
<dbReference type="PATRIC" id="fig|1122985.7.peg.2055"/>
<dbReference type="Proteomes" id="UP000027442">
    <property type="component" value="Unassembled WGS sequence"/>
</dbReference>
<name>A0A069QQ02_HOYLO</name>
<feature type="domain" description="Type VI secretion system TssR-like N-terminal barrel" evidence="1">
    <location>
        <begin position="48"/>
        <end position="151"/>
    </location>
</feature>
<dbReference type="Pfam" id="PF20780">
    <property type="entry name" value="TssR_M"/>
    <property type="match status" value="1"/>
</dbReference>
<dbReference type="InterPro" id="IPR049359">
    <property type="entry name" value="T6SS_TssR-like_dom_2"/>
</dbReference>
<dbReference type="InterPro" id="IPR049360">
    <property type="entry name" value="T6SS_TssR-like_VWA"/>
</dbReference>